<dbReference type="OrthoDB" id="4138121at2759"/>
<dbReference type="EMBL" id="KZ559552">
    <property type="protein sequence ID" value="PLN80028.1"/>
    <property type="molecule type" value="Genomic_DNA"/>
</dbReference>
<accession>A0A2J5HRU5</accession>
<dbReference type="InterPro" id="IPR020301">
    <property type="entry name" value="Mrx7"/>
</dbReference>
<feature type="compositionally biased region" description="Low complexity" evidence="1">
    <location>
        <begin position="76"/>
        <end position="90"/>
    </location>
</feature>
<proteinExistence type="predicted"/>
<sequence>MVWRVFAFAKLEQMMVRRLLDSPLFHRGVGKIHDKVQRIRHGAPSEDLRVANKDNDNGRTVFSWRTSRDLERIANSSSPKAMGSASSSSISRKKSETK</sequence>
<protein>
    <submittedName>
        <fullName evidence="2">Uncharacterized protein</fullName>
    </submittedName>
</protein>
<evidence type="ECO:0000256" key="1">
    <source>
        <dbReference type="SAM" id="MobiDB-lite"/>
    </source>
</evidence>
<keyword evidence="3" id="KW-1185">Reference proteome</keyword>
<dbReference type="AlphaFoldDB" id="A0A2J5HRU5"/>
<name>A0A2J5HRU5_9EURO</name>
<evidence type="ECO:0000313" key="2">
    <source>
        <dbReference type="EMBL" id="PLN80028.1"/>
    </source>
</evidence>
<evidence type="ECO:0000313" key="3">
    <source>
        <dbReference type="Proteomes" id="UP000235023"/>
    </source>
</evidence>
<organism evidence="2 3">
    <name type="scientific">Aspergillus taichungensis</name>
    <dbReference type="NCBI Taxonomy" id="482145"/>
    <lineage>
        <taxon>Eukaryota</taxon>
        <taxon>Fungi</taxon>
        <taxon>Dikarya</taxon>
        <taxon>Ascomycota</taxon>
        <taxon>Pezizomycotina</taxon>
        <taxon>Eurotiomycetes</taxon>
        <taxon>Eurotiomycetidae</taxon>
        <taxon>Eurotiales</taxon>
        <taxon>Aspergillaceae</taxon>
        <taxon>Aspergillus</taxon>
        <taxon>Aspergillus subgen. Circumdati</taxon>
    </lineage>
</organism>
<dbReference type="Pfam" id="PF10906">
    <property type="entry name" value="Mrx7"/>
    <property type="match status" value="1"/>
</dbReference>
<reference evidence="3" key="1">
    <citation type="submission" date="2017-12" db="EMBL/GenBank/DDBJ databases">
        <authorList>
            <consortium name="DOE Joint Genome Institute"/>
            <person name="Mondo S.J."/>
            <person name="Kjaerbolling I."/>
            <person name="Vesth T.C."/>
            <person name="Frisvad J.C."/>
            <person name="Nybo J.L."/>
            <person name="Theobald S."/>
            <person name="Kuo A."/>
            <person name="Bowyer P."/>
            <person name="Matsuda Y."/>
            <person name="Lyhne E.K."/>
            <person name="Kogle M.E."/>
            <person name="Clum A."/>
            <person name="Lipzen A."/>
            <person name="Salamov A."/>
            <person name="Ngan C.Y."/>
            <person name="Daum C."/>
            <person name="Chiniquy J."/>
            <person name="Barry K."/>
            <person name="LaButti K."/>
            <person name="Haridas S."/>
            <person name="Simmons B.A."/>
            <person name="Magnuson J.K."/>
            <person name="Mortensen U.H."/>
            <person name="Larsen T.O."/>
            <person name="Grigoriev I.V."/>
            <person name="Baker S.E."/>
            <person name="Andersen M.R."/>
            <person name="Nordberg H.P."/>
            <person name="Cantor M.N."/>
            <person name="Hua S.X."/>
        </authorList>
    </citation>
    <scope>NUCLEOTIDE SEQUENCE [LARGE SCALE GENOMIC DNA]</scope>
    <source>
        <strain evidence="3">IBT 19404</strain>
    </source>
</reference>
<dbReference type="Proteomes" id="UP000235023">
    <property type="component" value="Unassembled WGS sequence"/>
</dbReference>
<feature type="region of interest" description="Disordered" evidence="1">
    <location>
        <begin position="73"/>
        <end position="98"/>
    </location>
</feature>
<gene>
    <name evidence="2" type="ORF">BDW42DRAFT_117729</name>
</gene>